<feature type="region of interest" description="Disordered" evidence="1">
    <location>
        <begin position="755"/>
        <end position="789"/>
    </location>
</feature>
<evidence type="ECO:0000313" key="2">
    <source>
        <dbReference type="EMBL" id="CDW83552.1"/>
    </source>
</evidence>
<keyword evidence="3" id="KW-1185">Reference proteome</keyword>
<feature type="region of interest" description="Disordered" evidence="1">
    <location>
        <begin position="829"/>
        <end position="932"/>
    </location>
</feature>
<dbReference type="InParanoid" id="A0A078AQN2"/>
<feature type="region of interest" description="Disordered" evidence="1">
    <location>
        <begin position="300"/>
        <end position="319"/>
    </location>
</feature>
<dbReference type="OrthoDB" id="313592at2759"/>
<feature type="compositionally biased region" description="Polar residues" evidence="1">
    <location>
        <begin position="871"/>
        <end position="893"/>
    </location>
</feature>
<feature type="compositionally biased region" description="Basic and acidic residues" evidence="1">
    <location>
        <begin position="894"/>
        <end position="906"/>
    </location>
</feature>
<feature type="region of interest" description="Disordered" evidence="1">
    <location>
        <begin position="716"/>
        <end position="738"/>
    </location>
</feature>
<organism evidence="2 3">
    <name type="scientific">Stylonychia lemnae</name>
    <name type="common">Ciliate</name>
    <dbReference type="NCBI Taxonomy" id="5949"/>
    <lineage>
        <taxon>Eukaryota</taxon>
        <taxon>Sar</taxon>
        <taxon>Alveolata</taxon>
        <taxon>Ciliophora</taxon>
        <taxon>Intramacronucleata</taxon>
        <taxon>Spirotrichea</taxon>
        <taxon>Stichotrichia</taxon>
        <taxon>Sporadotrichida</taxon>
        <taxon>Oxytrichidae</taxon>
        <taxon>Stylonychinae</taxon>
        <taxon>Stylonychia</taxon>
    </lineage>
</organism>
<name>A0A078AQN2_STYLE</name>
<dbReference type="EMBL" id="CCKQ01011951">
    <property type="protein sequence ID" value="CDW83552.1"/>
    <property type="molecule type" value="Genomic_DNA"/>
</dbReference>
<sequence>MVFHDKARFESEIFDLKKDMRRKDTEHEKQKAILQQKVELLELQLKESQEREYNIKKMHETLMNALQNDNSSSGFKTPRAYEYSQGLHKREISELRIDYETQIKEMRNQLALKDAQCKDVSIQMESIQIDNQRKVQELELDKRDLENKIKKVELEKQQYLIQAETAQSQTSQIQDYKDLLEEKSIEIERIKIQHENHIQDLRQSQNKQTNENEDQIQRLKSKLNQMENEVQQKFQSQLKNQQDKYLKEVEDLQNQLFDSQRRQREETMMTMHERDELAEKCSKLERSLDKIRNAPQPVTVHLSEENFNTSRSSKQKQQRLEEENDYLNTQLTKISNQLKEAREDLNQYQTNERQLKKEISARLDEIDQQRMDFQRKINEERRKYTLLEDEMVTMKMDLDRKKNEFVSILNDKDSLIQELKRDIDQSKININLNSMMIPQSPIQPGNQSMNASRDFNIGINRLINPRSVSPNISNFPEPKNYLGEPPHINPQASISLQRNNQGMKRYNSGNGQNQYSSFNITNINQHSQKNVNLPMASSGTTQASHNNLMAADQMQTQAAILSHRLTHTELKLYQSCQKMVDAASKMECTQCMGVFPTTYFYDHIVSSQSQCAQIINENQIQTSRSQTRVINRMNQEDFTLCLEEESMIGDNKNIMLESHNNFQNTLQKMTSTARSRAVKANIMNRSKEFIQNYHQKYPQKDKFAMTHGSHDFNMLKSQNNNPNFFRDNSGSKNSRQPINIKQNYDRFVEDYQANESYAKDSKIPKPQRKNMLKTNKSPQNLMLETPSSQDEELQLKVNYRHQISNYDSVQLQHQASIEQQQQFLSTGQDIGYDTNDVKEEDSSFEEDSITKEDRIRRVDDGSNDVGDEGNKSTYLRPSKNNKSANDVNKSQFQDPKKRQNGKEKITSNKKSSSQKYKVPLKLGKNKENNTQRNLNFNKMNTCKARPNNQYPLTFRHQEAINANYYHNQSELINERSNQKSSQKKQILRNKMIMEKSRMQEDDSLRENQQRLPFTQQKGGNRYNPLLRCSQSASQTNNSFVSPKNLMFRQKQDQTNLVDISAFSSQQIGSPNVKDQIQYSSHHIKSTSSGCVNSDLISPQNEFRNLHEQQQFQDYETNENDLIINNQLQGKFQILDPRNQTQRIEAHLDQILMDDDCDLFGNYVVTGLNNGGMTSQRHVGTHEFQPNLIVQQENKFATLSSNNLVVYESQSIQQQETQYQNIIQDQYFTQGSSTSNPVMIQQNRQGTTNSHTRKSKIYNSTQNLHVKSPVAFREQQMYVIRESCPSPLGEDDIIDDMGCPFDQTHGTSQLNISHFNQHYAMGLPSAKQPSQHQDQVVHILPLPKFIKTLPLMRMRSITQMNVNRQL</sequence>
<evidence type="ECO:0000313" key="3">
    <source>
        <dbReference type="Proteomes" id="UP000039865"/>
    </source>
</evidence>
<proteinExistence type="predicted"/>
<feature type="compositionally biased region" description="Polar residues" evidence="1">
    <location>
        <begin position="772"/>
        <end position="788"/>
    </location>
</feature>
<accession>A0A078AQN2</accession>
<dbReference type="Proteomes" id="UP000039865">
    <property type="component" value="Unassembled WGS sequence"/>
</dbReference>
<gene>
    <name evidence="2" type="primary">Contig3441.g3680</name>
    <name evidence="2" type="ORF">STYLEM_12600</name>
</gene>
<protein>
    <submittedName>
        <fullName evidence="2">Uncharacterized protein</fullName>
    </submittedName>
</protein>
<feature type="compositionally biased region" description="Basic and acidic residues" evidence="1">
    <location>
        <begin position="848"/>
        <end position="860"/>
    </location>
</feature>
<evidence type="ECO:0000256" key="1">
    <source>
        <dbReference type="SAM" id="MobiDB-lite"/>
    </source>
</evidence>
<reference evidence="2 3" key="1">
    <citation type="submission" date="2014-06" db="EMBL/GenBank/DDBJ databases">
        <authorList>
            <person name="Swart Estienne"/>
        </authorList>
    </citation>
    <scope>NUCLEOTIDE SEQUENCE [LARGE SCALE GENOMIC DNA]</scope>
    <source>
        <strain evidence="2 3">130c</strain>
    </source>
</reference>